<keyword evidence="9" id="KW-1185">Reference proteome</keyword>
<evidence type="ECO:0000256" key="4">
    <source>
        <dbReference type="ARBA" id="ARBA00022692"/>
    </source>
</evidence>
<sequence length="207" mass="22861">MRSFWSRQRRFPLLSLPADAINTAAAQLPLLIVASRFGAETAGLLAMTMRILGAPIGLLGKSVLDVFKRHAATSFRERGECRSDYLRTFKVLAFGSLAFCAVMVLASESLFALAFGEDWRGAGTIAVWLLPLFALRFIASPLSYMVYIAGKQHVDLFWQIALLGMTVTSLSIPSNHQLALQTYSAGYSMLYVIYLAMSYRFSLGVRS</sequence>
<comment type="similarity">
    <text evidence="2">Belongs to the polysaccharide synthase family.</text>
</comment>
<dbReference type="PANTHER" id="PTHR30250:SF10">
    <property type="entry name" value="LIPOPOLYSACCHARIDE BIOSYNTHESIS PROTEIN WZXC"/>
    <property type="match status" value="1"/>
</dbReference>
<feature type="transmembrane region" description="Helical" evidence="7">
    <location>
        <begin position="125"/>
        <end position="149"/>
    </location>
</feature>
<name>A0A0A1YNV4_9PSED</name>
<keyword evidence="4 7" id="KW-0812">Transmembrane</keyword>
<keyword evidence="5 7" id="KW-1133">Transmembrane helix</keyword>
<accession>A0A0A1YNV4</accession>
<comment type="caution">
    <text evidence="8">The sequence shown here is derived from an EMBL/GenBank/DDBJ whole genome shotgun (WGS) entry which is preliminary data.</text>
</comment>
<protein>
    <recommendedName>
        <fullName evidence="10">Polysaccharide biosynthesis protein</fullName>
    </recommendedName>
</protein>
<dbReference type="Pfam" id="PF13440">
    <property type="entry name" value="Polysacc_synt_3"/>
    <property type="match status" value="1"/>
</dbReference>
<evidence type="ECO:0000256" key="2">
    <source>
        <dbReference type="ARBA" id="ARBA00007430"/>
    </source>
</evidence>
<feature type="transmembrane region" description="Helical" evidence="7">
    <location>
        <begin position="178"/>
        <end position="197"/>
    </location>
</feature>
<evidence type="ECO:0000313" key="8">
    <source>
        <dbReference type="EMBL" id="KFX70334.1"/>
    </source>
</evidence>
<feature type="transmembrane region" description="Helical" evidence="7">
    <location>
        <begin position="156"/>
        <end position="172"/>
    </location>
</feature>
<comment type="subcellular location">
    <subcellularLocation>
        <location evidence="1">Cell membrane</location>
        <topology evidence="1">Multi-pass membrane protein</topology>
    </subcellularLocation>
</comment>
<proteinExistence type="inferred from homology"/>
<evidence type="ECO:0000256" key="1">
    <source>
        <dbReference type="ARBA" id="ARBA00004651"/>
    </source>
</evidence>
<dbReference type="eggNOG" id="COG2244">
    <property type="taxonomic scope" value="Bacteria"/>
</dbReference>
<keyword evidence="3" id="KW-1003">Cell membrane</keyword>
<dbReference type="STRING" id="1395571.TMS3_0112735"/>
<evidence type="ECO:0000256" key="6">
    <source>
        <dbReference type="ARBA" id="ARBA00023136"/>
    </source>
</evidence>
<feature type="transmembrane region" description="Helical" evidence="7">
    <location>
        <begin position="85"/>
        <end position="105"/>
    </location>
</feature>
<evidence type="ECO:0000256" key="7">
    <source>
        <dbReference type="SAM" id="Phobius"/>
    </source>
</evidence>
<evidence type="ECO:0000256" key="3">
    <source>
        <dbReference type="ARBA" id="ARBA00022475"/>
    </source>
</evidence>
<dbReference type="Proteomes" id="UP000030063">
    <property type="component" value="Unassembled WGS sequence"/>
</dbReference>
<dbReference type="GO" id="GO:0005886">
    <property type="term" value="C:plasma membrane"/>
    <property type="evidence" value="ECO:0007669"/>
    <property type="project" value="UniProtKB-SubCell"/>
</dbReference>
<organism evidence="8 9">
    <name type="scientific">Pseudomonas taeanensis MS-3</name>
    <dbReference type="NCBI Taxonomy" id="1395571"/>
    <lineage>
        <taxon>Bacteria</taxon>
        <taxon>Pseudomonadati</taxon>
        <taxon>Pseudomonadota</taxon>
        <taxon>Gammaproteobacteria</taxon>
        <taxon>Pseudomonadales</taxon>
        <taxon>Pseudomonadaceae</taxon>
        <taxon>Pseudomonas</taxon>
    </lineage>
</organism>
<keyword evidence="6 7" id="KW-0472">Membrane</keyword>
<dbReference type="EMBL" id="AWSQ01000002">
    <property type="protein sequence ID" value="KFX70334.1"/>
    <property type="molecule type" value="Genomic_DNA"/>
</dbReference>
<evidence type="ECO:0000313" key="9">
    <source>
        <dbReference type="Proteomes" id="UP000030063"/>
    </source>
</evidence>
<reference evidence="8 9" key="1">
    <citation type="journal article" date="2014" name="Genome Announc.">
        <title>Draft Genome Sequence of Petroleum Oil-Degrading Marine Bacterium Pseudomonas taeanensis Strain MS-3, Isolated from a Crude Oil-Contaminated Seashore.</title>
        <authorList>
            <person name="Lee S.Y."/>
            <person name="Kim S.H."/>
            <person name="Lee D.G."/>
            <person name="Shin S."/>
            <person name="Yun S.H."/>
            <person name="Choi C.W."/>
            <person name="Chung Y.H."/>
            <person name="Choi J.S."/>
            <person name="Kahng H.Y."/>
            <person name="Kim S.I."/>
        </authorList>
    </citation>
    <scope>NUCLEOTIDE SEQUENCE [LARGE SCALE GENOMIC DNA]</scope>
    <source>
        <strain evidence="8 9">MS-3</strain>
    </source>
</reference>
<evidence type="ECO:0000256" key="5">
    <source>
        <dbReference type="ARBA" id="ARBA00022989"/>
    </source>
</evidence>
<dbReference type="InterPro" id="IPR050833">
    <property type="entry name" value="Poly_Biosynth_Transport"/>
</dbReference>
<evidence type="ECO:0008006" key="10">
    <source>
        <dbReference type="Google" id="ProtNLM"/>
    </source>
</evidence>
<gene>
    <name evidence="8" type="ORF">TMS3_0112735</name>
</gene>
<dbReference type="PANTHER" id="PTHR30250">
    <property type="entry name" value="PST FAMILY PREDICTED COLANIC ACID TRANSPORTER"/>
    <property type="match status" value="1"/>
</dbReference>
<dbReference type="AlphaFoldDB" id="A0A0A1YNV4"/>